<dbReference type="InterPro" id="IPR002110">
    <property type="entry name" value="Ankyrin_rpt"/>
</dbReference>
<dbReference type="SMART" id="SM00248">
    <property type="entry name" value="ANK"/>
    <property type="match status" value="4"/>
</dbReference>
<dbReference type="SUPFAM" id="SSF48403">
    <property type="entry name" value="Ankyrin repeat"/>
    <property type="match status" value="1"/>
</dbReference>
<dbReference type="PANTHER" id="PTHR24126">
    <property type="entry name" value="ANKYRIN REPEAT, PH AND SEC7 DOMAIN CONTAINING PROTEIN SECG-RELATED"/>
    <property type="match status" value="1"/>
</dbReference>
<comment type="caution">
    <text evidence="3">The sequence shown here is derived from an EMBL/GenBank/DDBJ whole genome shotgun (WGS) entry which is preliminary data.</text>
</comment>
<accession>A0A0F9NHT6</accession>
<sequence>MSRRTTVSKRVGGCVATMMILASALAGGCTSIQMAARKGDIEEVRRQLAWGVNVNSQGFYPYISPLHQAASQGHVEIVKLLIEKGADPNIKQESGVAPLAWAAYAGHTEAMEVLLAHGANPIAKATMELAARGGHIEAVDALLRHGLDINIKGTDESIRHWGRLCLTATKSWSSSSCRGERMSTPERFMAPRPCFKPIGAVTWKSRGFSSGTVPIGRLNMADARYRNRSLTEWLSRCRSRDTGCPVPPPATALRLLEESANLALPC</sequence>
<dbReference type="EMBL" id="LAZR01006966">
    <property type="protein sequence ID" value="KKM88365.1"/>
    <property type="molecule type" value="Genomic_DNA"/>
</dbReference>
<reference evidence="3" key="1">
    <citation type="journal article" date="2015" name="Nature">
        <title>Complex archaea that bridge the gap between prokaryotes and eukaryotes.</title>
        <authorList>
            <person name="Spang A."/>
            <person name="Saw J.H."/>
            <person name="Jorgensen S.L."/>
            <person name="Zaremba-Niedzwiedzka K."/>
            <person name="Martijn J."/>
            <person name="Lind A.E."/>
            <person name="van Eijk R."/>
            <person name="Schleper C."/>
            <person name="Guy L."/>
            <person name="Ettema T.J."/>
        </authorList>
    </citation>
    <scope>NUCLEOTIDE SEQUENCE</scope>
</reference>
<dbReference type="Gene3D" id="1.25.40.20">
    <property type="entry name" value="Ankyrin repeat-containing domain"/>
    <property type="match status" value="1"/>
</dbReference>
<evidence type="ECO:0000313" key="3">
    <source>
        <dbReference type="EMBL" id="KKM88365.1"/>
    </source>
</evidence>
<dbReference type="PROSITE" id="PS50088">
    <property type="entry name" value="ANK_REPEAT"/>
    <property type="match status" value="3"/>
</dbReference>
<evidence type="ECO:0000256" key="2">
    <source>
        <dbReference type="ARBA" id="ARBA00023043"/>
    </source>
</evidence>
<dbReference type="Pfam" id="PF12796">
    <property type="entry name" value="Ank_2"/>
    <property type="match status" value="1"/>
</dbReference>
<protein>
    <submittedName>
        <fullName evidence="3">Uncharacterized protein</fullName>
    </submittedName>
</protein>
<keyword evidence="2" id="KW-0040">ANK repeat</keyword>
<dbReference type="AlphaFoldDB" id="A0A0F9NHT6"/>
<keyword evidence="1" id="KW-0677">Repeat</keyword>
<dbReference type="InterPro" id="IPR036770">
    <property type="entry name" value="Ankyrin_rpt-contain_sf"/>
</dbReference>
<gene>
    <name evidence="3" type="ORF">LCGC14_1259470</name>
</gene>
<name>A0A0F9NHT6_9ZZZZ</name>
<evidence type="ECO:0000256" key="1">
    <source>
        <dbReference type="ARBA" id="ARBA00022737"/>
    </source>
</evidence>
<dbReference type="PROSITE" id="PS50297">
    <property type="entry name" value="ANK_REP_REGION"/>
    <property type="match status" value="2"/>
</dbReference>
<dbReference type="PANTHER" id="PTHR24126:SF14">
    <property type="entry name" value="ANK_REP_REGION DOMAIN-CONTAINING PROTEIN"/>
    <property type="match status" value="1"/>
</dbReference>
<dbReference type="PROSITE" id="PS51257">
    <property type="entry name" value="PROKAR_LIPOPROTEIN"/>
    <property type="match status" value="1"/>
</dbReference>
<proteinExistence type="predicted"/>
<organism evidence="3">
    <name type="scientific">marine sediment metagenome</name>
    <dbReference type="NCBI Taxonomy" id="412755"/>
    <lineage>
        <taxon>unclassified sequences</taxon>
        <taxon>metagenomes</taxon>
        <taxon>ecological metagenomes</taxon>
    </lineage>
</organism>
<dbReference type="PRINTS" id="PR01415">
    <property type="entry name" value="ANKYRIN"/>
</dbReference>